<evidence type="ECO:0000256" key="1">
    <source>
        <dbReference type="ARBA" id="ARBA00022614"/>
    </source>
</evidence>
<sequence>TFLDLRDLRTICKHCTDQKQLDRCDLMDNSCEGLTAVLQSPSSCMKELNLSYNKLGDSGMKWLCDGLTHPNCKLEKLDLSYNNLGHSGVKVLCAGLMNPDCKLKNIRFLNIDCFVVIGLFLKKMLFVISRLANIGILEGTCETLASVLESANPHLRELDLSNNYIGDSGVKLLCPGLQSPNCKLEKLSLCWCNLTDRCCSNLASVLSSLSHLRELELRDNDLQDSGVKQLCAGLQDPQCTLQKLSLSGCCVTEEGCSALGLALSSNHSELKELDLSYNHPGEQGLRQLATILDDPCCKLEKLNTSKPSPGDILLCYIHI</sequence>
<dbReference type="SUPFAM" id="SSF52047">
    <property type="entry name" value="RNI-like"/>
    <property type="match status" value="1"/>
</dbReference>
<protein>
    <submittedName>
        <fullName evidence="3">Uncharacterized protein</fullName>
    </submittedName>
</protein>
<name>A0AAR2LXQ3_PYGNA</name>
<accession>A0AAR2LXQ3</accession>
<proteinExistence type="predicted"/>
<reference evidence="3 4" key="1">
    <citation type="submission" date="2020-10" db="EMBL/GenBank/DDBJ databases">
        <title>Pygocentrus nattereri (red-bellied piranha) genome, fPygNat1, primary haplotype.</title>
        <authorList>
            <person name="Myers G."/>
            <person name="Meyer A."/>
            <person name="Karagic N."/>
            <person name="Pippel M."/>
            <person name="Winkler S."/>
            <person name="Tracey A."/>
            <person name="Wood J."/>
            <person name="Formenti G."/>
            <person name="Howe K."/>
            <person name="Fedrigo O."/>
            <person name="Jarvis E.D."/>
        </authorList>
    </citation>
    <scope>NUCLEOTIDE SEQUENCE [LARGE SCALE GENOMIC DNA]</scope>
</reference>
<dbReference type="InterPro" id="IPR051261">
    <property type="entry name" value="NLR"/>
</dbReference>
<dbReference type="Gene3D" id="3.80.10.10">
    <property type="entry name" value="Ribonuclease Inhibitor"/>
    <property type="match status" value="2"/>
</dbReference>
<dbReference type="GeneTree" id="ENSGT01150000286927"/>
<keyword evidence="2" id="KW-0677">Repeat</keyword>
<organism evidence="3 4">
    <name type="scientific">Pygocentrus nattereri</name>
    <name type="common">Red-bellied piranha</name>
    <dbReference type="NCBI Taxonomy" id="42514"/>
    <lineage>
        <taxon>Eukaryota</taxon>
        <taxon>Metazoa</taxon>
        <taxon>Chordata</taxon>
        <taxon>Craniata</taxon>
        <taxon>Vertebrata</taxon>
        <taxon>Euteleostomi</taxon>
        <taxon>Actinopterygii</taxon>
        <taxon>Neopterygii</taxon>
        <taxon>Teleostei</taxon>
        <taxon>Ostariophysi</taxon>
        <taxon>Characiformes</taxon>
        <taxon>Characoidei</taxon>
        <taxon>Pygocentrus</taxon>
    </lineage>
</organism>
<dbReference type="InterPro" id="IPR032675">
    <property type="entry name" value="LRR_dom_sf"/>
</dbReference>
<keyword evidence="4" id="KW-1185">Reference proteome</keyword>
<dbReference type="SMART" id="SM00368">
    <property type="entry name" value="LRR_RI"/>
    <property type="match status" value="7"/>
</dbReference>
<reference evidence="3" key="2">
    <citation type="submission" date="2025-08" db="UniProtKB">
        <authorList>
            <consortium name="Ensembl"/>
        </authorList>
    </citation>
    <scope>IDENTIFICATION</scope>
</reference>
<dbReference type="PANTHER" id="PTHR24106">
    <property type="entry name" value="NACHT, LRR AND CARD DOMAINS-CONTAINING"/>
    <property type="match status" value="1"/>
</dbReference>
<reference evidence="3" key="3">
    <citation type="submission" date="2025-09" db="UniProtKB">
        <authorList>
            <consortium name="Ensembl"/>
        </authorList>
    </citation>
    <scope>IDENTIFICATION</scope>
</reference>
<dbReference type="AlphaFoldDB" id="A0AAR2LXQ3"/>
<dbReference type="Ensembl" id="ENSPNAT00000047321.1">
    <property type="protein sequence ID" value="ENSPNAP00000079524.1"/>
    <property type="gene ID" value="ENSPNAG00000036658.1"/>
</dbReference>
<keyword evidence="1" id="KW-0433">Leucine-rich repeat</keyword>
<dbReference type="Pfam" id="PF13516">
    <property type="entry name" value="LRR_6"/>
    <property type="match status" value="5"/>
</dbReference>
<dbReference type="InterPro" id="IPR001611">
    <property type="entry name" value="Leu-rich_rpt"/>
</dbReference>
<evidence type="ECO:0000313" key="3">
    <source>
        <dbReference type="Ensembl" id="ENSPNAP00000079524.1"/>
    </source>
</evidence>
<dbReference type="PROSITE" id="PS51450">
    <property type="entry name" value="LRR"/>
    <property type="match status" value="1"/>
</dbReference>
<evidence type="ECO:0000256" key="2">
    <source>
        <dbReference type="ARBA" id="ARBA00022737"/>
    </source>
</evidence>
<dbReference type="Proteomes" id="UP001501920">
    <property type="component" value="Chromosome 24"/>
</dbReference>
<evidence type="ECO:0000313" key="4">
    <source>
        <dbReference type="Proteomes" id="UP001501920"/>
    </source>
</evidence>